<protein>
    <recommendedName>
        <fullName evidence="4">DUF1742-domain-containing protein</fullName>
    </recommendedName>
</protein>
<organism evidence="2 3">
    <name type="scientific">Penicillium desertorum</name>
    <dbReference type="NCBI Taxonomy" id="1303715"/>
    <lineage>
        <taxon>Eukaryota</taxon>
        <taxon>Fungi</taxon>
        <taxon>Dikarya</taxon>
        <taxon>Ascomycota</taxon>
        <taxon>Pezizomycotina</taxon>
        <taxon>Eurotiomycetes</taxon>
        <taxon>Eurotiomycetidae</taxon>
        <taxon>Eurotiales</taxon>
        <taxon>Aspergillaceae</taxon>
        <taxon>Penicillium</taxon>
    </lineage>
</organism>
<feature type="compositionally biased region" description="Basic and acidic residues" evidence="1">
    <location>
        <begin position="140"/>
        <end position="150"/>
    </location>
</feature>
<proteinExistence type="predicted"/>
<keyword evidence="3" id="KW-1185">Reference proteome</keyword>
<reference evidence="2" key="2">
    <citation type="journal article" date="2023" name="IMA Fungus">
        <title>Comparative genomic study of the Penicillium genus elucidates a diverse pangenome and 15 lateral gene transfer events.</title>
        <authorList>
            <person name="Petersen C."/>
            <person name="Sorensen T."/>
            <person name="Nielsen M.R."/>
            <person name="Sondergaard T.E."/>
            <person name="Sorensen J.L."/>
            <person name="Fitzpatrick D.A."/>
            <person name="Frisvad J.C."/>
            <person name="Nielsen K.L."/>
        </authorList>
    </citation>
    <scope>NUCLEOTIDE SEQUENCE</scope>
    <source>
        <strain evidence="2">IBT 17660</strain>
    </source>
</reference>
<dbReference type="OrthoDB" id="2158714at2759"/>
<accession>A0A9W9X4G5</accession>
<dbReference type="AlphaFoldDB" id="A0A9W9X4G5"/>
<feature type="region of interest" description="Disordered" evidence="1">
    <location>
        <begin position="64"/>
        <end position="154"/>
    </location>
</feature>
<feature type="compositionally biased region" description="Basic and acidic residues" evidence="1">
    <location>
        <begin position="64"/>
        <end position="133"/>
    </location>
</feature>
<dbReference type="Proteomes" id="UP001147760">
    <property type="component" value="Unassembled WGS sequence"/>
</dbReference>
<feature type="region of interest" description="Disordered" evidence="1">
    <location>
        <begin position="173"/>
        <end position="194"/>
    </location>
</feature>
<comment type="caution">
    <text evidence="2">The sequence shown here is derived from an EMBL/GenBank/DDBJ whole genome shotgun (WGS) entry which is preliminary data.</text>
</comment>
<evidence type="ECO:0000313" key="3">
    <source>
        <dbReference type="Proteomes" id="UP001147760"/>
    </source>
</evidence>
<gene>
    <name evidence="2" type="ORF">N7530_002701</name>
</gene>
<dbReference type="PANTHER" id="PTHR28218">
    <property type="entry name" value="VPS4-ASSOCIATED PROTEIN 1"/>
    <property type="match status" value="1"/>
</dbReference>
<dbReference type="InterPro" id="IPR013640">
    <property type="entry name" value="Vfa1"/>
</dbReference>
<dbReference type="GO" id="GO:0007034">
    <property type="term" value="P:vacuolar transport"/>
    <property type="evidence" value="ECO:0007669"/>
    <property type="project" value="TreeGrafter"/>
</dbReference>
<dbReference type="Pfam" id="PF08432">
    <property type="entry name" value="Vfa1"/>
    <property type="match status" value="1"/>
</dbReference>
<reference evidence="2" key="1">
    <citation type="submission" date="2022-12" db="EMBL/GenBank/DDBJ databases">
        <authorList>
            <person name="Petersen C."/>
        </authorList>
    </citation>
    <scope>NUCLEOTIDE SEQUENCE</scope>
    <source>
        <strain evidence="2">IBT 17660</strain>
    </source>
</reference>
<dbReference type="GO" id="GO:0005768">
    <property type="term" value="C:endosome"/>
    <property type="evidence" value="ECO:0007669"/>
    <property type="project" value="TreeGrafter"/>
</dbReference>
<evidence type="ECO:0000256" key="1">
    <source>
        <dbReference type="SAM" id="MobiDB-lite"/>
    </source>
</evidence>
<dbReference type="PANTHER" id="PTHR28218:SF1">
    <property type="entry name" value="VPS4-ASSOCIATED PROTEIN 1"/>
    <property type="match status" value="1"/>
</dbReference>
<name>A0A9W9X4G5_9EURO</name>
<evidence type="ECO:0000313" key="2">
    <source>
        <dbReference type="EMBL" id="KAJ5483455.1"/>
    </source>
</evidence>
<sequence length="194" mass="22621">MSLTNVYHVRRVADTSAKACLICYKPSTSVMITPDNKDFFYVCPAHLQDKHFCSPIIDTEGQAKRLKEEEMTKEVEKVKKEYEEKQRRKKEREKASSKDNKDEKDKGKDELKDKDKDASESNANDEKDRDDKIAFIQKGSGKETKSDDSPRIFSLHKNFYQMRIDRLRNIEMAKRNQERLRQPSLFPSVPSGNP</sequence>
<dbReference type="EMBL" id="JAPWDO010000002">
    <property type="protein sequence ID" value="KAJ5483455.1"/>
    <property type="molecule type" value="Genomic_DNA"/>
</dbReference>
<evidence type="ECO:0008006" key="4">
    <source>
        <dbReference type="Google" id="ProtNLM"/>
    </source>
</evidence>